<protein>
    <submittedName>
        <fullName evidence="2">Uncharacterized protein DUF5134</fullName>
    </submittedName>
</protein>
<proteinExistence type="predicted"/>
<evidence type="ECO:0000256" key="1">
    <source>
        <dbReference type="SAM" id="Phobius"/>
    </source>
</evidence>
<evidence type="ECO:0000313" key="3">
    <source>
        <dbReference type="Proteomes" id="UP000316184"/>
    </source>
</evidence>
<comment type="caution">
    <text evidence="2">The sequence shown here is derived from an EMBL/GenBank/DDBJ whole genome shotgun (WGS) entry which is preliminary data.</text>
</comment>
<dbReference type="AlphaFoldDB" id="A0A561U2E8"/>
<keyword evidence="1" id="KW-0472">Membrane</keyword>
<dbReference type="EMBL" id="VIWX01000005">
    <property type="protein sequence ID" value="TWF93545.1"/>
    <property type="molecule type" value="Genomic_DNA"/>
</dbReference>
<feature type="transmembrane region" description="Helical" evidence="1">
    <location>
        <begin position="30"/>
        <end position="50"/>
    </location>
</feature>
<organism evidence="2 3">
    <name type="scientific">Saccharopolyspora dendranthemae</name>
    <dbReference type="NCBI Taxonomy" id="1181886"/>
    <lineage>
        <taxon>Bacteria</taxon>
        <taxon>Bacillati</taxon>
        <taxon>Actinomycetota</taxon>
        <taxon>Actinomycetes</taxon>
        <taxon>Pseudonocardiales</taxon>
        <taxon>Pseudonocardiaceae</taxon>
        <taxon>Saccharopolyspora</taxon>
    </lineage>
</organism>
<keyword evidence="3" id="KW-1185">Reference proteome</keyword>
<reference evidence="2 3" key="1">
    <citation type="submission" date="2019-06" db="EMBL/GenBank/DDBJ databases">
        <title>Sequencing the genomes of 1000 actinobacteria strains.</title>
        <authorList>
            <person name="Klenk H.-P."/>
        </authorList>
    </citation>
    <scope>NUCLEOTIDE SEQUENCE [LARGE SCALE GENOMIC DNA]</scope>
    <source>
        <strain evidence="2 3">DSM 46699</strain>
    </source>
</reference>
<dbReference type="Pfam" id="PF17197">
    <property type="entry name" value="DUF5134"/>
    <property type="match status" value="1"/>
</dbReference>
<evidence type="ECO:0000313" key="2">
    <source>
        <dbReference type="EMBL" id="TWF93545.1"/>
    </source>
</evidence>
<accession>A0A561U2E8</accession>
<keyword evidence="1" id="KW-0812">Transmembrane</keyword>
<sequence length="176" mass="18290">MFEQVMTGAVVLATAAATARICIGRRDRRLPAHVDLAHLLMGVGMVVMHWASSPVLAVPFVVFGCGLGLRAAKLRTGSHLHHAIGSLAMAYMFAGQQTGAAGAPLVAVGHHHAPVTVAATGPGLALPLLGWTLMSYCVLSAGFAAADLARTPPPRLRSLVELALSIAMAHMFLVML</sequence>
<feature type="transmembrane region" description="Helical" evidence="1">
    <location>
        <begin position="6"/>
        <end position="23"/>
    </location>
</feature>
<feature type="transmembrane region" description="Helical" evidence="1">
    <location>
        <begin position="158"/>
        <end position="175"/>
    </location>
</feature>
<gene>
    <name evidence="2" type="ORF">FHU35_15394</name>
</gene>
<dbReference type="OrthoDB" id="3873591at2"/>
<keyword evidence="1" id="KW-1133">Transmembrane helix</keyword>
<name>A0A561U2E8_9PSEU</name>
<feature type="transmembrane region" description="Helical" evidence="1">
    <location>
        <begin position="128"/>
        <end position="146"/>
    </location>
</feature>
<dbReference type="InterPro" id="IPR033458">
    <property type="entry name" value="DUF5134"/>
</dbReference>
<dbReference type="RefSeq" id="WP_145743398.1">
    <property type="nucleotide sequence ID" value="NZ_VIWX01000005.1"/>
</dbReference>
<dbReference type="Proteomes" id="UP000316184">
    <property type="component" value="Unassembled WGS sequence"/>
</dbReference>